<gene>
    <name evidence="2" type="ORF">CMEL01_16730</name>
</gene>
<feature type="compositionally biased region" description="Acidic residues" evidence="1">
    <location>
        <begin position="206"/>
        <end position="215"/>
    </location>
</feature>
<dbReference type="AlphaFoldDB" id="A0AAI9UEB9"/>
<evidence type="ECO:0000313" key="3">
    <source>
        <dbReference type="Proteomes" id="UP001239795"/>
    </source>
</evidence>
<dbReference type="InterPro" id="IPR022190">
    <property type="entry name" value="DUF3716"/>
</dbReference>
<protein>
    <submittedName>
        <fullName evidence="2">Uncharacterized protein</fullName>
    </submittedName>
</protein>
<proteinExistence type="predicted"/>
<evidence type="ECO:0000256" key="1">
    <source>
        <dbReference type="SAM" id="MobiDB-lite"/>
    </source>
</evidence>
<name>A0AAI9UEB9_9PEZI</name>
<accession>A0AAI9UEB9</accession>
<dbReference type="Proteomes" id="UP001239795">
    <property type="component" value="Unassembled WGS sequence"/>
</dbReference>
<feature type="compositionally biased region" description="Polar residues" evidence="1">
    <location>
        <begin position="117"/>
        <end position="129"/>
    </location>
</feature>
<dbReference type="Pfam" id="PF12511">
    <property type="entry name" value="DUF3716"/>
    <property type="match status" value="1"/>
</dbReference>
<evidence type="ECO:0000313" key="2">
    <source>
        <dbReference type="EMBL" id="KAK1454409.1"/>
    </source>
</evidence>
<organism evidence="2 3">
    <name type="scientific">Colletotrichum melonis</name>
    <dbReference type="NCBI Taxonomy" id="1209925"/>
    <lineage>
        <taxon>Eukaryota</taxon>
        <taxon>Fungi</taxon>
        <taxon>Dikarya</taxon>
        <taxon>Ascomycota</taxon>
        <taxon>Pezizomycotina</taxon>
        <taxon>Sordariomycetes</taxon>
        <taxon>Hypocreomycetidae</taxon>
        <taxon>Glomerellales</taxon>
        <taxon>Glomerellaceae</taxon>
        <taxon>Colletotrichum</taxon>
        <taxon>Colletotrichum acutatum species complex</taxon>
    </lineage>
</organism>
<keyword evidence="3" id="KW-1185">Reference proteome</keyword>
<comment type="caution">
    <text evidence="2">The sequence shown here is derived from an EMBL/GenBank/DDBJ whole genome shotgun (WGS) entry which is preliminary data.</text>
</comment>
<dbReference type="EMBL" id="MLGG01000034">
    <property type="protein sequence ID" value="KAK1454409.1"/>
    <property type="molecule type" value="Genomic_DNA"/>
</dbReference>
<sequence length="223" mass="24403">MFCWRLRCLTERFRAPEKYILRALVHKLKKPPTDAAWELAELPVRRPIERNIHSRGNSTTRKSQNVPAAMVQLVGLEAPSSCSRCADRRGPWSACVVAPASPSKITSGACANCHYNPQGSRRSSHSKNLATSAPASTSAAPETEPATGKGSPLTSAGFDIEQLESEHWAMSAPQPARAEAEIQWRMSAMVLARLRQEKESAAAIDVDSDDDDDDFYSVASREP</sequence>
<reference evidence="2 3" key="1">
    <citation type="submission" date="2016-10" db="EMBL/GenBank/DDBJ databases">
        <title>The genome sequence of Colletotrichum fioriniae PJ7.</title>
        <authorList>
            <person name="Baroncelli R."/>
        </authorList>
    </citation>
    <scope>NUCLEOTIDE SEQUENCE [LARGE SCALE GENOMIC DNA]</scope>
    <source>
        <strain evidence="2">Col 31</strain>
    </source>
</reference>
<feature type="region of interest" description="Disordered" evidence="1">
    <location>
        <begin position="117"/>
        <end position="155"/>
    </location>
</feature>
<feature type="compositionally biased region" description="Low complexity" evidence="1">
    <location>
        <begin position="130"/>
        <end position="147"/>
    </location>
</feature>
<feature type="region of interest" description="Disordered" evidence="1">
    <location>
        <begin position="198"/>
        <end position="223"/>
    </location>
</feature>